<reference evidence="1 2" key="2">
    <citation type="journal article" date="2022" name="Mol. Ecol. Resour.">
        <title>The genomes of chicory, endive, great burdock and yacon provide insights into Asteraceae paleo-polyploidization history and plant inulin production.</title>
        <authorList>
            <person name="Fan W."/>
            <person name="Wang S."/>
            <person name="Wang H."/>
            <person name="Wang A."/>
            <person name="Jiang F."/>
            <person name="Liu H."/>
            <person name="Zhao H."/>
            <person name="Xu D."/>
            <person name="Zhang Y."/>
        </authorList>
    </citation>
    <scope>NUCLEOTIDE SEQUENCE [LARGE SCALE GENOMIC DNA]</scope>
    <source>
        <strain evidence="2">cv. Yunnan</strain>
        <tissue evidence="1">Leaves</tissue>
    </source>
</reference>
<protein>
    <submittedName>
        <fullName evidence="1">Uncharacterized protein</fullName>
    </submittedName>
</protein>
<evidence type="ECO:0000313" key="2">
    <source>
        <dbReference type="Proteomes" id="UP001056120"/>
    </source>
</evidence>
<keyword evidence="2" id="KW-1185">Reference proteome</keyword>
<reference evidence="2" key="1">
    <citation type="journal article" date="2022" name="Mol. Ecol. Resour.">
        <title>The genomes of chicory, endive, great burdock and yacon provide insights into Asteraceae palaeo-polyploidization history and plant inulin production.</title>
        <authorList>
            <person name="Fan W."/>
            <person name="Wang S."/>
            <person name="Wang H."/>
            <person name="Wang A."/>
            <person name="Jiang F."/>
            <person name="Liu H."/>
            <person name="Zhao H."/>
            <person name="Xu D."/>
            <person name="Zhang Y."/>
        </authorList>
    </citation>
    <scope>NUCLEOTIDE SEQUENCE [LARGE SCALE GENOMIC DNA]</scope>
    <source>
        <strain evidence="2">cv. Yunnan</strain>
    </source>
</reference>
<gene>
    <name evidence="1" type="ORF">L1987_77770</name>
</gene>
<name>A0ACB8ZAU8_9ASTR</name>
<comment type="caution">
    <text evidence="1">The sequence shown here is derived from an EMBL/GenBank/DDBJ whole genome shotgun (WGS) entry which is preliminary data.</text>
</comment>
<dbReference type="Proteomes" id="UP001056120">
    <property type="component" value="Linkage Group LG26"/>
</dbReference>
<proteinExistence type="predicted"/>
<dbReference type="EMBL" id="CM042043">
    <property type="protein sequence ID" value="KAI3694789.1"/>
    <property type="molecule type" value="Genomic_DNA"/>
</dbReference>
<sequence length="101" mass="11868">MDIMKRLSKMVRAHDPPRVSKPATGPTGPMQSMWKTLLKRLKREKKKFIVRSSSMHVHHVGYDEYTYMQNFDQGLQWDSESEPNALSRSFSARYTSFRRSS</sequence>
<organism evidence="1 2">
    <name type="scientific">Smallanthus sonchifolius</name>
    <dbReference type="NCBI Taxonomy" id="185202"/>
    <lineage>
        <taxon>Eukaryota</taxon>
        <taxon>Viridiplantae</taxon>
        <taxon>Streptophyta</taxon>
        <taxon>Embryophyta</taxon>
        <taxon>Tracheophyta</taxon>
        <taxon>Spermatophyta</taxon>
        <taxon>Magnoliopsida</taxon>
        <taxon>eudicotyledons</taxon>
        <taxon>Gunneridae</taxon>
        <taxon>Pentapetalae</taxon>
        <taxon>asterids</taxon>
        <taxon>campanulids</taxon>
        <taxon>Asterales</taxon>
        <taxon>Asteraceae</taxon>
        <taxon>Asteroideae</taxon>
        <taxon>Heliantheae alliance</taxon>
        <taxon>Millerieae</taxon>
        <taxon>Smallanthus</taxon>
    </lineage>
</organism>
<evidence type="ECO:0000313" key="1">
    <source>
        <dbReference type="EMBL" id="KAI3694789.1"/>
    </source>
</evidence>
<accession>A0ACB8ZAU8</accession>